<dbReference type="PROSITE" id="PS51186">
    <property type="entry name" value="GNAT"/>
    <property type="match status" value="1"/>
</dbReference>
<evidence type="ECO:0000259" key="1">
    <source>
        <dbReference type="PROSITE" id="PS51186"/>
    </source>
</evidence>
<reference evidence="2 3" key="1">
    <citation type="journal article" date="2019" name="Int. J. Syst. Evol. Microbiol.">
        <title>Anaerobacillus alkaliphilus sp. nov., a novel alkaliphilic and moderately halophilic bacterium.</title>
        <authorList>
            <person name="Borsodi A.K."/>
            <person name="Aszalos J.M."/>
            <person name="Bihari P."/>
            <person name="Nagy I."/>
            <person name="Schumann P."/>
            <person name="Sproer C."/>
            <person name="Kovacs A.L."/>
            <person name="Boka K."/>
            <person name="Dobosy P."/>
            <person name="Ovari M."/>
            <person name="Szili-Kovacs T."/>
            <person name="Toth E."/>
        </authorList>
    </citation>
    <scope>NUCLEOTIDE SEQUENCE [LARGE SCALE GENOMIC DNA]</scope>
    <source>
        <strain evidence="2 3">B16-10</strain>
    </source>
</reference>
<protein>
    <submittedName>
        <fullName evidence="2">GNAT family N-acetyltransferase</fullName>
    </submittedName>
</protein>
<dbReference type="EMBL" id="QOUX01000039">
    <property type="protein sequence ID" value="RXJ00316.1"/>
    <property type="molecule type" value="Genomic_DNA"/>
</dbReference>
<dbReference type="PANTHER" id="PTHR37817">
    <property type="entry name" value="N-ACETYLTRANSFERASE EIS"/>
    <property type="match status" value="1"/>
</dbReference>
<dbReference type="PANTHER" id="PTHR37817:SF1">
    <property type="entry name" value="N-ACETYLTRANSFERASE EIS"/>
    <property type="match status" value="1"/>
</dbReference>
<dbReference type="Gene3D" id="3.30.1050.10">
    <property type="entry name" value="SCP2 sterol-binding domain"/>
    <property type="match status" value="1"/>
</dbReference>
<dbReference type="OrthoDB" id="9768284at2"/>
<dbReference type="InterPro" id="IPR051554">
    <property type="entry name" value="Acetyltransferase_Eis"/>
</dbReference>
<dbReference type="SUPFAM" id="SSF55729">
    <property type="entry name" value="Acyl-CoA N-acyltransferases (Nat)"/>
    <property type="match status" value="1"/>
</dbReference>
<dbReference type="AlphaFoldDB" id="A0A4Q0VSJ6"/>
<dbReference type="Proteomes" id="UP000290649">
    <property type="component" value="Unassembled WGS sequence"/>
</dbReference>
<dbReference type="InterPro" id="IPR036527">
    <property type="entry name" value="SCP2_sterol-bd_dom_sf"/>
</dbReference>
<dbReference type="GO" id="GO:0030649">
    <property type="term" value="P:aminoglycoside antibiotic catabolic process"/>
    <property type="evidence" value="ECO:0007669"/>
    <property type="project" value="TreeGrafter"/>
</dbReference>
<proteinExistence type="predicted"/>
<dbReference type="Pfam" id="PF17668">
    <property type="entry name" value="Acetyltransf_17"/>
    <property type="match status" value="1"/>
</dbReference>
<dbReference type="GO" id="GO:0034069">
    <property type="term" value="F:aminoglycoside N-acetyltransferase activity"/>
    <property type="evidence" value="ECO:0007669"/>
    <property type="project" value="TreeGrafter"/>
</dbReference>
<feature type="domain" description="N-acetyltransferase" evidence="1">
    <location>
        <begin position="33"/>
        <end position="173"/>
    </location>
</feature>
<organism evidence="2 3">
    <name type="scientific">Anaerobacillus alkaliphilus</name>
    <dbReference type="NCBI Taxonomy" id="1548597"/>
    <lineage>
        <taxon>Bacteria</taxon>
        <taxon>Bacillati</taxon>
        <taxon>Bacillota</taxon>
        <taxon>Bacilli</taxon>
        <taxon>Bacillales</taxon>
        <taxon>Bacillaceae</taxon>
        <taxon>Anaerobacillus</taxon>
    </lineage>
</organism>
<dbReference type="Pfam" id="PF13530">
    <property type="entry name" value="SCP2_2"/>
    <property type="match status" value="1"/>
</dbReference>
<keyword evidence="3" id="KW-1185">Reference proteome</keyword>
<dbReference type="Pfam" id="PF13527">
    <property type="entry name" value="Acetyltransf_9"/>
    <property type="match status" value="1"/>
</dbReference>
<comment type="caution">
    <text evidence="2">The sequence shown here is derived from an EMBL/GenBank/DDBJ whole genome shotgun (WGS) entry which is preliminary data.</text>
</comment>
<dbReference type="InterPro" id="IPR016181">
    <property type="entry name" value="Acyl_CoA_acyltransferase"/>
</dbReference>
<dbReference type="SUPFAM" id="SSF55718">
    <property type="entry name" value="SCP-like"/>
    <property type="match status" value="1"/>
</dbReference>
<dbReference type="InterPro" id="IPR000182">
    <property type="entry name" value="GNAT_dom"/>
</dbReference>
<sequence length="424" mass="49763">MSVFKPLSKLYLKDSSNIVAKWYIQISIEVTKMNIRKLSKDEMDYSISMSEFAFQLELTDEQRQQRKDMMNPEETWVAVENDEIISKVTTLPFKTYIQGKEFLMGGVSGVVTWPENRRGGLVKTLLKKSLEEMKEKEQTISFLFPFSIPFYRKYGWELFTDKKLVTVKKDQFPRFPKRTGTIRRVSKDYELLSSIYEKFAPRFNGMLVRDKKWWNGRLFANMKGQMAVYYDEQGEAQGYLAYDVKHRVMKVHELVYLNTDAWKSLWHFISDHDSMIETVEYKTSANDPALFFISNPLVEQKVEAYFMARIVDVKPFLSQYPFHLAEGETVVLHVEDEFCEWNNGTYFITNREVKFFEQAKEGASCTHPPKRGVTCTVQHLTAMLLNYQKPTTLLYFDAISGSENEIKLLEKVIPAREPAFYDFF</sequence>
<evidence type="ECO:0000313" key="2">
    <source>
        <dbReference type="EMBL" id="RXJ00316.1"/>
    </source>
</evidence>
<name>A0A4Q0VSJ6_9BACI</name>
<dbReference type="InterPro" id="IPR025559">
    <property type="entry name" value="Eis_dom"/>
</dbReference>
<dbReference type="InterPro" id="IPR041380">
    <property type="entry name" value="Acetyltransf_17"/>
</dbReference>
<accession>A0A4Q0VSJ6</accession>
<gene>
    <name evidence="2" type="ORF">DS745_12350</name>
</gene>
<evidence type="ECO:0000313" key="3">
    <source>
        <dbReference type="Proteomes" id="UP000290649"/>
    </source>
</evidence>
<dbReference type="Gene3D" id="3.40.630.30">
    <property type="match status" value="2"/>
</dbReference>
<keyword evidence="2" id="KW-0808">Transferase</keyword>